<feature type="compositionally biased region" description="Low complexity" evidence="1">
    <location>
        <begin position="421"/>
        <end position="431"/>
    </location>
</feature>
<feature type="non-terminal residue" evidence="2">
    <location>
        <position position="443"/>
    </location>
</feature>
<feature type="compositionally biased region" description="Polar residues" evidence="1">
    <location>
        <begin position="434"/>
        <end position="443"/>
    </location>
</feature>
<organism evidence="2 3">
    <name type="scientific">Tectimicrobiota bacterium</name>
    <dbReference type="NCBI Taxonomy" id="2528274"/>
    <lineage>
        <taxon>Bacteria</taxon>
        <taxon>Pseudomonadati</taxon>
        <taxon>Nitrospinota/Tectimicrobiota group</taxon>
        <taxon>Candidatus Tectimicrobiota</taxon>
    </lineage>
</organism>
<dbReference type="GO" id="GO:0008168">
    <property type="term" value="F:methyltransferase activity"/>
    <property type="evidence" value="ECO:0007669"/>
    <property type="project" value="UniProtKB-KW"/>
</dbReference>
<dbReference type="GO" id="GO:0032259">
    <property type="term" value="P:methylation"/>
    <property type="evidence" value="ECO:0007669"/>
    <property type="project" value="UniProtKB-KW"/>
</dbReference>
<evidence type="ECO:0000313" key="2">
    <source>
        <dbReference type="EMBL" id="MBM3225597.1"/>
    </source>
</evidence>
<reference evidence="2" key="1">
    <citation type="submission" date="2019-03" db="EMBL/GenBank/DDBJ databases">
        <title>Lake Tanganyika Metagenome-Assembled Genomes (MAGs).</title>
        <authorList>
            <person name="Tran P."/>
        </authorList>
    </citation>
    <scope>NUCLEOTIDE SEQUENCE</scope>
    <source>
        <strain evidence="2">K_DeepCast_65m_m2_066</strain>
    </source>
</reference>
<feature type="region of interest" description="Disordered" evidence="1">
    <location>
        <begin position="408"/>
        <end position="443"/>
    </location>
</feature>
<comment type="caution">
    <text evidence="2">The sequence shown here is derived from an EMBL/GenBank/DDBJ whole genome shotgun (WGS) entry which is preliminary data.</text>
</comment>
<dbReference type="Proteomes" id="UP000712673">
    <property type="component" value="Unassembled WGS sequence"/>
</dbReference>
<proteinExistence type="predicted"/>
<name>A0A938B222_UNCTE</name>
<keyword evidence="2" id="KW-0808">Transferase</keyword>
<evidence type="ECO:0000256" key="1">
    <source>
        <dbReference type="SAM" id="MobiDB-lite"/>
    </source>
</evidence>
<protein>
    <submittedName>
        <fullName evidence="2">Class I SAM-dependent DNA methyltransferase</fullName>
    </submittedName>
</protein>
<keyword evidence="2" id="KW-0489">Methyltransferase</keyword>
<dbReference type="EMBL" id="VGLS01000624">
    <property type="protein sequence ID" value="MBM3225597.1"/>
    <property type="molecule type" value="Genomic_DNA"/>
</dbReference>
<accession>A0A938B222</accession>
<gene>
    <name evidence="2" type="ORF">FJZ47_17610</name>
</gene>
<evidence type="ECO:0000313" key="3">
    <source>
        <dbReference type="Proteomes" id="UP000712673"/>
    </source>
</evidence>
<sequence length="443" mass="49278">MNGMQNYPLLKGIQTNLYKCFLPLGWRLTSSQGVAAYLHPEGPYDDPNGGALREVMYPRLRAHFQFQNEFQLFTGTNDHGRLRFGLHIYSAPQKQVLFDHIANLFSPTTVDRCYEHGGNEAVGGIKTEDGTWNIAGHRDRIVPVTDAALAVFAQLYDEPGTPPRRARLPALHAGTLQGVLDKLAAYPRRLADLGNEYTSTEMWHETMQQKDGTIHRRVPGEHGFVTAASDWVLSGPHFFLANPFNKTPRRVCTANGHYDPIDLEAIPDDYLPRTNYYPMADREEYLRRTPRVNWVETAEISHKPVTAYWRLAVRRGAHPADERSVRPILLLPAQGHIGSVFSITCREPLLAVMNAAFWSAIPLDFLHRTTGKQDFRGNIADKFPIAAAYQPELAIRALALNCLTTHYAPSGPKSSPPPSPSSTGASPTTPACRRTSSPASPPP</sequence>
<dbReference type="AlphaFoldDB" id="A0A938B222"/>